<dbReference type="InterPro" id="IPR011444">
    <property type="entry name" value="DUF1549"/>
</dbReference>
<dbReference type="InterPro" id="IPR009056">
    <property type="entry name" value="Cyt_c-like_dom"/>
</dbReference>
<accession>A0A518H4K3</accession>
<proteinExistence type="predicted"/>
<protein>
    <submittedName>
        <fullName evidence="8">Planctomycete cytochrome C</fullName>
    </submittedName>
</protein>
<dbReference type="PANTHER" id="PTHR35889">
    <property type="entry name" value="CYCLOINULO-OLIGOSACCHARIDE FRUCTANOTRANSFERASE-RELATED"/>
    <property type="match status" value="1"/>
</dbReference>
<gene>
    <name evidence="8" type="ORF">ElP_36430</name>
</gene>
<keyword evidence="9" id="KW-1185">Reference proteome</keyword>
<dbReference type="InterPro" id="IPR000421">
    <property type="entry name" value="FA58C"/>
</dbReference>
<dbReference type="PROSITE" id="PS50022">
    <property type="entry name" value="FA58C_3"/>
    <property type="match status" value="1"/>
</dbReference>
<dbReference type="Proteomes" id="UP000317835">
    <property type="component" value="Chromosome"/>
</dbReference>
<dbReference type="Pfam" id="PF07583">
    <property type="entry name" value="PSCyt2"/>
    <property type="match status" value="1"/>
</dbReference>
<dbReference type="Pfam" id="PF07635">
    <property type="entry name" value="PSCyt1"/>
    <property type="match status" value="1"/>
</dbReference>
<evidence type="ECO:0000313" key="9">
    <source>
        <dbReference type="Proteomes" id="UP000317835"/>
    </source>
</evidence>
<evidence type="ECO:0000256" key="1">
    <source>
        <dbReference type="ARBA" id="ARBA00022617"/>
    </source>
</evidence>
<dbReference type="KEGG" id="tpla:ElP_36430"/>
<dbReference type="InterPro" id="IPR036909">
    <property type="entry name" value="Cyt_c-like_dom_sf"/>
</dbReference>
<evidence type="ECO:0000256" key="3">
    <source>
        <dbReference type="ARBA" id="ARBA00023004"/>
    </source>
</evidence>
<evidence type="ECO:0000256" key="5">
    <source>
        <dbReference type="SAM" id="MobiDB-lite"/>
    </source>
</evidence>
<evidence type="ECO:0000259" key="6">
    <source>
        <dbReference type="PROSITE" id="PS50022"/>
    </source>
</evidence>
<dbReference type="InterPro" id="IPR008979">
    <property type="entry name" value="Galactose-bd-like_sf"/>
</dbReference>
<dbReference type="Gene3D" id="1.10.760.10">
    <property type="entry name" value="Cytochrome c-like domain"/>
    <property type="match status" value="1"/>
</dbReference>
<keyword evidence="2 4" id="KW-0479">Metal-binding</keyword>
<keyword evidence="1 4" id="KW-0349">Heme</keyword>
<dbReference type="EMBL" id="CP036426">
    <property type="protein sequence ID" value="QDV35737.1"/>
    <property type="molecule type" value="Genomic_DNA"/>
</dbReference>
<dbReference type="GO" id="GO:0020037">
    <property type="term" value="F:heme binding"/>
    <property type="evidence" value="ECO:0007669"/>
    <property type="project" value="InterPro"/>
</dbReference>
<dbReference type="OrthoDB" id="127107at2"/>
<evidence type="ECO:0000256" key="2">
    <source>
        <dbReference type="ARBA" id="ARBA00022723"/>
    </source>
</evidence>
<dbReference type="PANTHER" id="PTHR35889:SF3">
    <property type="entry name" value="F-BOX DOMAIN-CONTAINING PROTEIN"/>
    <property type="match status" value="1"/>
</dbReference>
<dbReference type="InterPro" id="IPR011429">
    <property type="entry name" value="Cyt_c_Planctomycete-type"/>
</dbReference>
<reference evidence="8 9" key="1">
    <citation type="submission" date="2019-02" db="EMBL/GenBank/DDBJ databases">
        <title>Deep-cultivation of Planctomycetes and their phenomic and genomic characterization uncovers novel biology.</title>
        <authorList>
            <person name="Wiegand S."/>
            <person name="Jogler M."/>
            <person name="Boedeker C."/>
            <person name="Pinto D."/>
            <person name="Vollmers J."/>
            <person name="Rivas-Marin E."/>
            <person name="Kohn T."/>
            <person name="Peeters S.H."/>
            <person name="Heuer A."/>
            <person name="Rast P."/>
            <person name="Oberbeckmann S."/>
            <person name="Bunk B."/>
            <person name="Jeske O."/>
            <person name="Meyerdierks A."/>
            <person name="Storesund J.E."/>
            <person name="Kallscheuer N."/>
            <person name="Luecker S."/>
            <person name="Lage O.M."/>
            <person name="Pohl T."/>
            <person name="Merkel B.J."/>
            <person name="Hornburger P."/>
            <person name="Mueller R.-W."/>
            <person name="Bruemmer F."/>
            <person name="Labrenz M."/>
            <person name="Spormann A.M."/>
            <person name="Op den Camp H."/>
            <person name="Overmann J."/>
            <person name="Amann R."/>
            <person name="Jetten M.S.M."/>
            <person name="Mascher T."/>
            <person name="Medema M.H."/>
            <person name="Devos D.P."/>
            <person name="Kaster A.-K."/>
            <person name="Ovreas L."/>
            <person name="Rohde M."/>
            <person name="Galperin M.Y."/>
            <person name="Jogler C."/>
        </authorList>
    </citation>
    <scope>NUCLEOTIDE SEQUENCE [LARGE SCALE GENOMIC DNA]</scope>
    <source>
        <strain evidence="8 9">ElP</strain>
    </source>
</reference>
<sequence>MKRTLGALPFLLLGVAADLRATEDSGPAAVEFARDVRPILERHCFGCHGPDRQRSGLRLDVKSEAFKEGAYGPAIVPGKASESPIVMFSSGEDEQMLMPPRGERLSEAEIGTLAAWIDQGASWPEGVDGVTQEDPIDHWSFGPPTRPAPPASVDRSWPRNAIDRFILDRLEGEGLRPSPPADRASWLRRVAFDLTGLPPTPERVADFVADPRPDAHGRVVDELLASPRYGERWAQHWLDVVRYADTHGFEVNTERPNAWPYRDYVIRAFNADTPYDRFVREQIVGDALGRDEATGFLVTASVLLPGQIGKDEPSIRLARQDAIDEIVNNTTLTFLGLSVGCARCHDHKFDPVSQVDYYSMQAFFAGVEYGDRPVRTPQADEARRREAGLRSRLVDIERRLAGLEPTAGSGIERPPVDPRKNADRFGPVAARRVRFTVLGTNRLEPCIDELEVYDVDGRNVALAASGTAIWSSGDTVVAGRHELRFAIDGRYGNSSSWMSDEEGRGWIELEFPGEYSIDRVVWGRDREGEFDDRLAVAYRIEVAPDSGGWRAVADSSDRREYSGGGDPPVSPFPAGLDPEEARVASRLIEERDCLERELADARARQVAFAGVFRAPDSIHRLHRGDPEQPREEVAPAVPHALGTLALPRGSAERERREALAGWIASPENPLTARVMVNRIWQGHFGIGLMGTPSDFGHNGARPSHPELIDWLASEFIRSGWSVKHMHRLIVLSATYRQSSRIDPGARAKDSDARLLWRFPPRRLEAEAIRDAMLAVSGRLNPEMGGPGFDFFRHRGGLQGFPPVERFDAKGRRRMIYAHRVRRERDAVFGAFDCPDAGQSTARRIESTTPIQALNLFNSRFTLDEAGAFADRLRAEAGEDASAQVRRAYQLALGRDPDPDESDDASAVVRRHGLDALGRALFNSNEFLFLP</sequence>
<dbReference type="AlphaFoldDB" id="A0A518H4K3"/>
<dbReference type="GO" id="GO:0009055">
    <property type="term" value="F:electron transfer activity"/>
    <property type="evidence" value="ECO:0007669"/>
    <property type="project" value="InterPro"/>
</dbReference>
<evidence type="ECO:0000256" key="4">
    <source>
        <dbReference type="PROSITE-ProRule" id="PRU00433"/>
    </source>
</evidence>
<dbReference type="Pfam" id="PF07587">
    <property type="entry name" value="PSD1"/>
    <property type="match status" value="1"/>
</dbReference>
<evidence type="ECO:0000313" key="8">
    <source>
        <dbReference type="EMBL" id="QDV35737.1"/>
    </source>
</evidence>
<dbReference type="SUPFAM" id="SSF46626">
    <property type="entry name" value="Cytochrome c"/>
    <property type="match status" value="1"/>
</dbReference>
<organism evidence="8 9">
    <name type="scientific">Tautonia plasticadhaerens</name>
    <dbReference type="NCBI Taxonomy" id="2527974"/>
    <lineage>
        <taxon>Bacteria</taxon>
        <taxon>Pseudomonadati</taxon>
        <taxon>Planctomycetota</taxon>
        <taxon>Planctomycetia</taxon>
        <taxon>Isosphaerales</taxon>
        <taxon>Isosphaeraceae</taxon>
        <taxon>Tautonia</taxon>
    </lineage>
</organism>
<dbReference type="Gene3D" id="2.60.120.260">
    <property type="entry name" value="Galactose-binding domain-like"/>
    <property type="match status" value="1"/>
</dbReference>
<dbReference type="PROSITE" id="PS51007">
    <property type="entry name" value="CYTC"/>
    <property type="match status" value="1"/>
</dbReference>
<dbReference type="SUPFAM" id="SSF49785">
    <property type="entry name" value="Galactose-binding domain-like"/>
    <property type="match status" value="1"/>
</dbReference>
<dbReference type="InterPro" id="IPR022655">
    <property type="entry name" value="DUF1553"/>
</dbReference>
<name>A0A518H4K3_9BACT</name>
<evidence type="ECO:0000259" key="7">
    <source>
        <dbReference type="PROSITE" id="PS51007"/>
    </source>
</evidence>
<dbReference type="RefSeq" id="WP_145271503.1">
    <property type="nucleotide sequence ID" value="NZ_CP036426.1"/>
</dbReference>
<keyword evidence="3 4" id="KW-0408">Iron</keyword>
<feature type="region of interest" description="Disordered" evidence="5">
    <location>
        <begin position="549"/>
        <end position="577"/>
    </location>
</feature>
<feature type="domain" description="Cytochrome c" evidence="7">
    <location>
        <begin position="21"/>
        <end position="121"/>
    </location>
</feature>
<dbReference type="GO" id="GO:0046872">
    <property type="term" value="F:metal ion binding"/>
    <property type="evidence" value="ECO:0007669"/>
    <property type="project" value="UniProtKB-KW"/>
</dbReference>
<feature type="domain" description="F5/8 type C" evidence="6">
    <location>
        <begin position="455"/>
        <end position="588"/>
    </location>
</feature>